<evidence type="ECO:0000256" key="3">
    <source>
        <dbReference type="RuleBase" id="RU000363"/>
    </source>
</evidence>
<dbReference type="InterPro" id="IPR057326">
    <property type="entry name" value="KR_dom"/>
</dbReference>
<dbReference type="Pfam" id="PF00106">
    <property type="entry name" value="adh_short"/>
    <property type="match status" value="1"/>
</dbReference>
<feature type="domain" description="Ketoreductase" evidence="5">
    <location>
        <begin position="33"/>
        <end position="217"/>
    </location>
</feature>
<dbReference type="RefSeq" id="WP_328957752.1">
    <property type="nucleotide sequence ID" value="NZ_CP108110.1"/>
</dbReference>
<evidence type="ECO:0000256" key="1">
    <source>
        <dbReference type="ARBA" id="ARBA00006484"/>
    </source>
</evidence>
<keyword evidence="7" id="KW-1185">Reference proteome</keyword>
<dbReference type="SMART" id="SM00822">
    <property type="entry name" value="PKS_KR"/>
    <property type="match status" value="1"/>
</dbReference>
<dbReference type="PANTHER" id="PTHR43391">
    <property type="entry name" value="RETINOL DEHYDROGENASE-RELATED"/>
    <property type="match status" value="1"/>
</dbReference>
<dbReference type="EMBL" id="CP108110">
    <property type="protein sequence ID" value="WUQ87191.1"/>
    <property type="molecule type" value="Genomic_DNA"/>
</dbReference>
<dbReference type="SUPFAM" id="SSF51735">
    <property type="entry name" value="NAD(P)-binding Rossmann-fold domains"/>
    <property type="match status" value="1"/>
</dbReference>
<gene>
    <name evidence="6" type="ORF">OHA16_32070</name>
</gene>
<sequence>MSTVQDGQDSSQNSQDSGPDSGQDGGGAAAAGEVLLVTGCSSGIGLATAVAAARAGFTTVATLRDPDRADELRKAAGEAGVELDVRRLDVTDAASVAACVDGVAATHGRLDAVVNNAGVSNFDPTLEMSTDAALRANLEVNFFGVIAVSRAALPLLRASGGRLVTIGSVHGVVGQPFNEAYCAAKAAVEGFMESLAPVAGAHGVRVSVVVPGFVPDTRFGIFPDIDRRTIGAASGPYAPTFEDYLGWVGGQGWEAAGQPAREVAEVVVRTLRAERPAFRVPTNTWAADYLAQKLADPDGSAVQTLARTWIGRPDPN</sequence>
<accession>A0ABZ1U7N4</accession>
<comment type="similarity">
    <text evidence="1 3">Belongs to the short-chain dehydrogenases/reductases (SDR) family.</text>
</comment>
<keyword evidence="2" id="KW-0560">Oxidoreductase</keyword>
<evidence type="ECO:0000313" key="7">
    <source>
        <dbReference type="Proteomes" id="UP001432222"/>
    </source>
</evidence>
<protein>
    <submittedName>
        <fullName evidence="6">SDR family NAD(P)-dependent oxidoreductase</fullName>
    </submittedName>
</protein>
<reference evidence="6" key="1">
    <citation type="submission" date="2022-10" db="EMBL/GenBank/DDBJ databases">
        <title>The complete genomes of actinobacterial strains from the NBC collection.</title>
        <authorList>
            <person name="Joergensen T.S."/>
            <person name="Alvarez Arevalo M."/>
            <person name="Sterndorff E.B."/>
            <person name="Faurdal D."/>
            <person name="Vuksanovic O."/>
            <person name="Mourched A.-S."/>
            <person name="Charusanti P."/>
            <person name="Shaw S."/>
            <person name="Blin K."/>
            <person name="Weber T."/>
        </authorList>
    </citation>
    <scope>NUCLEOTIDE SEQUENCE</scope>
    <source>
        <strain evidence="6">NBC_00222</strain>
    </source>
</reference>
<dbReference type="PANTHER" id="PTHR43391:SF86">
    <property type="entry name" value="SHORT-CHAIN DEHYDROGENASE_REDUCTASE FAMILY PROTEIN"/>
    <property type="match status" value="1"/>
</dbReference>
<dbReference type="InterPro" id="IPR036291">
    <property type="entry name" value="NAD(P)-bd_dom_sf"/>
</dbReference>
<evidence type="ECO:0000256" key="2">
    <source>
        <dbReference type="ARBA" id="ARBA00023002"/>
    </source>
</evidence>
<dbReference type="PRINTS" id="PR00081">
    <property type="entry name" value="GDHRDH"/>
</dbReference>
<evidence type="ECO:0000313" key="6">
    <source>
        <dbReference type="EMBL" id="WUQ87191.1"/>
    </source>
</evidence>
<proteinExistence type="inferred from homology"/>
<feature type="compositionally biased region" description="Low complexity" evidence="4">
    <location>
        <begin position="1"/>
        <end position="22"/>
    </location>
</feature>
<name>A0ABZ1U7N4_9ACTN</name>
<dbReference type="Proteomes" id="UP001432222">
    <property type="component" value="Chromosome"/>
</dbReference>
<dbReference type="PRINTS" id="PR00080">
    <property type="entry name" value="SDRFAMILY"/>
</dbReference>
<dbReference type="InterPro" id="IPR020904">
    <property type="entry name" value="Sc_DH/Rdtase_CS"/>
</dbReference>
<feature type="region of interest" description="Disordered" evidence="4">
    <location>
        <begin position="1"/>
        <end position="27"/>
    </location>
</feature>
<organism evidence="6 7">
    <name type="scientific">Kitasatospora purpeofusca</name>
    <dbReference type="NCBI Taxonomy" id="67352"/>
    <lineage>
        <taxon>Bacteria</taxon>
        <taxon>Bacillati</taxon>
        <taxon>Actinomycetota</taxon>
        <taxon>Actinomycetes</taxon>
        <taxon>Kitasatosporales</taxon>
        <taxon>Streptomycetaceae</taxon>
        <taxon>Kitasatospora</taxon>
    </lineage>
</organism>
<dbReference type="InterPro" id="IPR002347">
    <property type="entry name" value="SDR_fam"/>
</dbReference>
<evidence type="ECO:0000259" key="5">
    <source>
        <dbReference type="SMART" id="SM00822"/>
    </source>
</evidence>
<evidence type="ECO:0000256" key="4">
    <source>
        <dbReference type="SAM" id="MobiDB-lite"/>
    </source>
</evidence>
<dbReference type="Gene3D" id="3.40.50.720">
    <property type="entry name" value="NAD(P)-binding Rossmann-like Domain"/>
    <property type="match status" value="1"/>
</dbReference>
<dbReference type="PROSITE" id="PS00061">
    <property type="entry name" value="ADH_SHORT"/>
    <property type="match status" value="1"/>
</dbReference>